<keyword evidence="1" id="KW-0812">Transmembrane</keyword>
<dbReference type="EMBL" id="KY684105">
    <property type="protein sequence ID" value="ARF10888.1"/>
    <property type="molecule type" value="Genomic_DNA"/>
</dbReference>
<evidence type="ECO:0000313" key="2">
    <source>
        <dbReference type="EMBL" id="ARF10888.1"/>
    </source>
</evidence>
<reference evidence="2" key="1">
    <citation type="journal article" date="2017" name="Science">
        <title>Giant viruses with an expanded complement of translation system components.</title>
        <authorList>
            <person name="Schulz F."/>
            <person name="Yutin N."/>
            <person name="Ivanova N.N."/>
            <person name="Ortega D.R."/>
            <person name="Lee T.K."/>
            <person name="Vierheilig J."/>
            <person name="Daims H."/>
            <person name="Horn M."/>
            <person name="Wagner M."/>
            <person name="Jensen G.J."/>
            <person name="Kyrpides N.C."/>
            <person name="Koonin E.V."/>
            <person name="Woyke T."/>
        </authorList>
    </citation>
    <scope>NUCLEOTIDE SEQUENCE</scope>
    <source>
        <strain evidence="2">HKV1</strain>
    </source>
</reference>
<proteinExistence type="predicted"/>
<gene>
    <name evidence="2" type="ORF">Hokovirus_3_161</name>
</gene>
<keyword evidence="1" id="KW-0472">Membrane</keyword>
<evidence type="ECO:0000256" key="1">
    <source>
        <dbReference type="SAM" id="Phobius"/>
    </source>
</evidence>
<sequence length="108" mass="13152">MNIDILFAILLLILSFIIIYNLVLEYKNRDKKKYYKKQYEHLYITSSKLSRGDLYRLLMLQLIPFIICELYKEKKFFDINNPLKSKAGEILLILFTYILYSELLFYYI</sequence>
<feature type="transmembrane region" description="Helical" evidence="1">
    <location>
        <begin position="87"/>
        <end position="107"/>
    </location>
</feature>
<feature type="transmembrane region" description="Helical" evidence="1">
    <location>
        <begin position="6"/>
        <end position="24"/>
    </location>
</feature>
<keyword evidence="1" id="KW-1133">Transmembrane helix</keyword>
<name>A0A1V0SGX3_9VIRU</name>
<accession>A0A1V0SGX3</accession>
<protein>
    <submittedName>
        <fullName evidence="2">Uncharacterized protein</fullName>
    </submittedName>
</protein>
<organism evidence="2">
    <name type="scientific">Hokovirus HKV1</name>
    <dbReference type="NCBI Taxonomy" id="1977638"/>
    <lineage>
        <taxon>Viruses</taxon>
        <taxon>Varidnaviria</taxon>
        <taxon>Bamfordvirae</taxon>
        <taxon>Nucleocytoviricota</taxon>
        <taxon>Megaviricetes</taxon>
        <taxon>Imitervirales</taxon>
        <taxon>Mimiviridae</taxon>
        <taxon>Klosneuvirinae</taxon>
        <taxon>Hokovirus</taxon>
    </lineage>
</organism>